<dbReference type="RefSeq" id="WP_200613549.1">
    <property type="nucleotide sequence ID" value="NZ_CP071518.1"/>
</dbReference>
<sequence length="158" mass="15784">MITRHSLPLLGVAAAACVALAGCTSSPTYSGNGYSSPSYGSSTATCYDCGTVTRIETVGTGTRSGATGAVIGGLVGAAAGRELAEDESKGRQNTATVAGAAAGAVAGAAIQRNVGNHPSYNVTVRLDDGRFVTVSQSDLGGIREGSYVRVANGRAWVR</sequence>
<organism evidence="2 3">
    <name type="scientific">Agrilutibacter solisilvae</name>
    <dbReference type="NCBI Taxonomy" id="2763317"/>
    <lineage>
        <taxon>Bacteria</taxon>
        <taxon>Pseudomonadati</taxon>
        <taxon>Pseudomonadota</taxon>
        <taxon>Gammaproteobacteria</taxon>
        <taxon>Lysobacterales</taxon>
        <taxon>Lysobacteraceae</taxon>
        <taxon>Agrilutibacter</taxon>
    </lineage>
</organism>
<evidence type="ECO:0000313" key="2">
    <source>
        <dbReference type="EMBL" id="QSX78194.1"/>
    </source>
</evidence>
<dbReference type="Proteomes" id="UP000639274">
    <property type="component" value="Chromosome"/>
</dbReference>
<gene>
    <name evidence="2" type="ORF">I8J32_016150</name>
</gene>
<name>A0A974XYS9_9GAMM</name>
<evidence type="ECO:0000256" key="1">
    <source>
        <dbReference type="SAM" id="SignalP"/>
    </source>
</evidence>
<evidence type="ECO:0000313" key="3">
    <source>
        <dbReference type="Proteomes" id="UP000639274"/>
    </source>
</evidence>
<dbReference type="KEGG" id="lsf:I8J32_016150"/>
<feature type="signal peptide" evidence="1">
    <location>
        <begin position="1"/>
        <end position="21"/>
    </location>
</feature>
<keyword evidence="1" id="KW-0732">Signal</keyword>
<accession>A0A974XYS9</accession>
<dbReference type="EMBL" id="CP071518">
    <property type="protein sequence ID" value="QSX78194.1"/>
    <property type="molecule type" value="Genomic_DNA"/>
</dbReference>
<dbReference type="AlphaFoldDB" id="A0A974XYS9"/>
<dbReference type="PROSITE" id="PS51257">
    <property type="entry name" value="PROKAR_LIPOPROTEIN"/>
    <property type="match status" value="1"/>
</dbReference>
<keyword evidence="3" id="KW-1185">Reference proteome</keyword>
<reference evidence="2 3" key="1">
    <citation type="submission" date="2021-03" db="EMBL/GenBank/DDBJ databases">
        <title>Lysobacter sp. nov. isolated from soil of gangwondo yeongwol, south Korea.</title>
        <authorList>
            <person name="Kim K.R."/>
            <person name="Kim K.H."/>
            <person name="Jeon C.O."/>
        </authorList>
    </citation>
    <scope>NUCLEOTIDE SEQUENCE [LARGE SCALE GENOMIC DNA]</scope>
    <source>
        <strain evidence="2 3">R19</strain>
    </source>
</reference>
<proteinExistence type="predicted"/>
<feature type="chain" id="PRO_5037838050" evidence="1">
    <location>
        <begin position="22"/>
        <end position="158"/>
    </location>
</feature>
<protein>
    <submittedName>
        <fullName evidence="2">Glycine zipper 2TM domain-containing protein</fullName>
    </submittedName>
</protein>